<gene>
    <name evidence="1" type="ORF">MTR80_06130</name>
</gene>
<evidence type="ECO:0000313" key="2">
    <source>
        <dbReference type="Proteomes" id="UP000831759"/>
    </source>
</evidence>
<evidence type="ECO:0000313" key="1">
    <source>
        <dbReference type="EMBL" id="UQN37279.1"/>
    </source>
</evidence>
<proteinExistence type="predicted"/>
<protein>
    <recommendedName>
        <fullName evidence="3">DUF1488 family protein</fullName>
    </recommendedName>
</protein>
<reference evidence="1 2" key="1">
    <citation type="journal article" date="2022" name="Int. J. Syst. Evol. Microbiol.">
        <title>Characterization of Alcaligenes aquatilis as a novel member of heterotrophic nitrifier-aerobic denitrifier and its performance in treating piggery wastewater.</title>
        <authorList>
            <person name="Cao X."/>
            <person name="Zhao B."/>
            <person name="Wu Y."/>
            <person name="Huang J."/>
            <person name="Wang H."/>
            <person name="Sun X."/>
            <person name="Li S."/>
        </authorList>
    </citation>
    <scope>NUCLEOTIDE SEQUENCE [LARGE SCALE GENOMIC DNA]</scope>
    <source>
        <strain evidence="1 2">AS1</strain>
    </source>
</reference>
<dbReference type="Proteomes" id="UP000831759">
    <property type="component" value="Chromosome"/>
</dbReference>
<keyword evidence="2" id="KW-1185">Reference proteome</keyword>
<dbReference type="GeneID" id="96868500"/>
<dbReference type="RefSeq" id="WP_249461896.1">
    <property type="nucleotide sequence ID" value="NZ_CP094619.1"/>
</dbReference>
<name>A0ABY4NLA7_9BURK</name>
<organism evidence="1 2">
    <name type="scientific">Alcaligenes aquatilis</name>
    <dbReference type="NCBI Taxonomy" id="323284"/>
    <lineage>
        <taxon>Bacteria</taxon>
        <taxon>Pseudomonadati</taxon>
        <taxon>Pseudomonadota</taxon>
        <taxon>Betaproteobacteria</taxon>
        <taxon>Burkholderiales</taxon>
        <taxon>Alcaligenaceae</taxon>
        <taxon>Alcaligenes</taxon>
    </lineage>
</organism>
<sequence>MKNSGTIFIESYKDFDVAVDVYPDSPDTGASWAAKITIYRDSENPNEEFCTVLPDVFTSESSAKTAALEVATRMIDMEGEKLFCEEGPGTD</sequence>
<accession>A0ABY4NLA7</accession>
<evidence type="ECO:0008006" key="3">
    <source>
        <dbReference type="Google" id="ProtNLM"/>
    </source>
</evidence>
<dbReference type="EMBL" id="CP094619">
    <property type="protein sequence ID" value="UQN37279.1"/>
    <property type="molecule type" value="Genomic_DNA"/>
</dbReference>